<keyword evidence="3" id="KW-1185">Reference proteome</keyword>
<dbReference type="EMBL" id="CAXDID020000914">
    <property type="protein sequence ID" value="CAL6115774.1"/>
    <property type="molecule type" value="Genomic_DNA"/>
</dbReference>
<dbReference type="Proteomes" id="UP001642409">
    <property type="component" value="Unassembled WGS sequence"/>
</dbReference>
<comment type="caution">
    <text evidence="1">The sequence shown here is derived from an EMBL/GenBank/DDBJ whole genome shotgun (WGS) entry which is preliminary data.</text>
</comment>
<evidence type="ECO:0000313" key="2">
    <source>
        <dbReference type="EMBL" id="CAL6115774.1"/>
    </source>
</evidence>
<evidence type="ECO:0000313" key="1">
    <source>
        <dbReference type="EMBL" id="CAI9941406.1"/>
    </source>
</evidence>
<organism evidence="1">
    <name type="scientific">Hexamita inflata</name>
    <dbReference type="NCBI Taxonomy" id="28002"/>
    <lineage>
        <taxon>Eukaryota</taxon>
        <taxon>Metamonada</taxon>
        <taxon>Diplomonadida</taxon>
        <taxon>Hexamitidae</taxon>
        <taxon>Hexamitinae</taxon>
        <taxon>Hexamita</taxon>
    </lineage>
</organism>
<name>A0AA86PML9_9EUKA</name>
<reference evidence="1" key="1">
    <citation type="submission" date="2023-06" db="EMBL/GenBank/DDBJ databases">
        <authorList>
            <person name="Kurt Z."/>
        </authorList>
    </citation>
    <scope>NUCLEOTIDE SEQUENCE</scope>
</reference>
<evidence type="ECO:0000313" key="3">
    <source>
        <dbReference type="Proteomes" id="UP001642409"/>
    </source>
</evidence>
<protein>
    <submittedName>
        <fullName evidence="2">Hypothetical_protein</fullName>
    </submittedName>
</protein>
<proteinExistence type="predicted"/>
<accession>A0AA86PML9</accession>
<gene>
    <name evidence="1" type="ORF">HINF_LOCUS29051</name>
    <name evidence="2" type="ORF">HINF_LOCUS78773</name>
</gene>
<sequence length="259" mass="29871">MLGCTQAELMSQLAAMVNIDQCDINNIILTILMLPDAKYHQIFRHLSFVGLDQNMSYYQFCCMAVQCFPNGHIGPNNEKVDVRQENDYPTRSMLEQQKPSHTCDSAFENKKQQKRYRNNIAERRAESKSHVAFQTLFAQSAISALQESGGLTNKELCEKINEYIANSRRAVFWKKLQILIPSKSHSQLRDYYNKSFSKCMYKEYISYEDKLALRDVLARMPNAKPAAVVDAFIEITGSDQYFKRNLVMYVVNTKNASQK</sequence>
<dbReference type="AlphaFoldDB" id="A0AA86PML9"/>
<dbReference type="EMBL" id="CATOUU010000693">
    <property type="protein sequence ID" value="CAI9941406.1"/>
    <property type="molecule type" value="Genomic_DNA"/>
</dbReference>
<reference evidence="2 3" key="2">
    <citation type="submission" date="2024-07" db="EMBL/GenBank/DDBJ databases">
        <authorList>
            <person name="Akdeniz Z."/>
        </authorList>
    </citation>
    <scope>NUCLEOTIDE SEQUENCE [LARGE SCALE GENOMIC DNA]</scope>
</reference>